<dbReference type="RefSeq" id="WP_191791781.1">
    <property type="nucleotide sequence ID" value="NZ_JACSQE010000014.1"/>
</dbReference>
<feature type="region of interest" description="Disordered" evidence="1">
    <location>
        <begin position="162"/>
        <end position="186"/>
    </location>
</feature>
<evidence type="ECO:0008006" key="5">
    <source>
        <dbReference type="Google" id="ProtNLM"/>
    </source>
</evidence>
<dbReference type="Proteomes" id="UP000633601">
    <property type="component" value="Unassembled WGS sequence"/>
</dbReference>
<evidence type="ECO:0000313" key="4">
    <source>
        <dbReference type="Proteomes" id="UP000633601"/>
    </source>
</evidence>
<keyword evidence="4" id="KW-1185">Reference proteome</keyword>
<gene>
    <name evidence="3" type="ORF">H9640_16015</name>
</gene>
<keyword evidence="2" id="KW-0472">Membrane</keyword>
<protein>
    <recommendedName>
        <fullName evidence="5">SAF domain-containing protein</fullName>
    </recommendedName>
</protein>
<organism evidence="3 4">
    <name type="scientific">Oerskovia gallyi</name>
    <dbReference type="NCBI Taxonomy" id="2762226"/>
    <lineage>
        <taxon>Bacteria</taxon>
        <taxon>Bacillati</taxon>
        <taxon>Actinomycetota</taxon>
        <taxon>Actinomycetes</taxon>
        <taxon>Micrococcales</taxon>
        <taxon>Cellulomonadaceae</taxon>
        <taxon>Oerskovia</taxon>
    </lineage>
</organism>
<evidence type="ECO:0000313" key="3">
    <source>
        <dbReference type="EMBL" id="MBD8000057.1"/>
    </source>
</evidence>
<feature type="transmembrane region" description="Helical" evidence="2">
    <location>
        <begin position="12"/>
        <end position="31"/>
    </location>
</feature>
<comment type="caution">
    <text evidence="3">The sequence shown here is derived from an EMBL/GenBank/DDBJ whole genome shotgun (WGS) entry which is preliminary data.</text>
</comment>
<proteinExistence type="predicted"/>
<dbReference type="EMBL" id="JACSQE010000014">
    <property type="protein sequence ID" value="MBD8000057.1"/>
    <property type="molecule type" value="Genomic_DNA"/>
</dbReference>
<evidence type="ECO:0000256" key="1">
    <source>
        <dbReference type="SAM" id="MobiDB-lite"/>
    </source>
</evidence>
<reference evidence="3 4" key="1">
    <citation type="submission" date="2020-08" db="EMBL/GenBank/DDBJ databases">
        <title>A Genomic Blueprint of the Chicken Gut Microbiome.</title>
        <authorList>
            <person name="Gilroy R."/>
            <person name="Ravi A."/>
            <person name="Getino M."/>
            <person name="Pursley I."/>
            <person name="Horton D.L."/>
            <person name="Alikhan N.-F."/>
            <person name="Baker D."/>
            <person name="Gharbi K."/>
            <person name="Hall N."/>
            <person name="Watson M."/>
            <person name="Adriaenssens E.M."/>
            <person name="Foster-Nyarko E."/>
            <person name="Jarju S."/>
            <person name="Secka A."/>
            <person name="Antonio M."/>
            <person name="Oren A."/>
            <person name="Chaudhuri R."/>
            <person name="La Ragione R.M."/>
            <person name="Hildebrand F."/>
            <person name="Pallen M.J."/>
        </authorList>
    </citation>
    <scope>NUCLEOTIDE SEQUENCE [LARGE SCALE GENOMIC DNA]</scope>
    <source>
        <strain evidence="3 4">Sa2CUA8</strain>
    </source>
</reference>
<keyword evidence="2" id="KW-1133">Transmembrane helix</keyword>
<sequence>MRTADLGEVDRGSWVRLGVLAVLVLGAVVWWTSSDAALVAHGGEELDLIRDYSSVDDLAVEATDVAVVEPTGRTWTEHISTAPFAVTEVRVVTSDGGPLVADDLVALRQDSGHYVNAAPTPEEGERYLVFLHPSGVGADGRQYSVVGAQAVWRLDGSTGRLTTPKSSLPRRVSVEGEDGRLVASSR</sequence>
<accession>A0ABR8V5M0</accession>
<evidence type="ECO:0000256" key="2">
    <source>
        <dbReference type="SAM" id="Phobius"/>
    </source>
</evidence>
<name>A0ABR8V5M0_9CELL</name>
<keyword evidence="2" id="KW-0812">Transmembrane</keyword>